<organism evidence="1 2">
    <name type="scientific">Anaeramoeba ignava</name>
    <name type="common">Anaerobic marine amoeba</name>
    <dbReference type="NCBI Taxonomy" id="1746090"/>
    <lineage>
        <taxon>Eukaryota</taxon>
        <taxon>Metamonada</taxon>
        <taxon>Anaeramoebidae</taxon>
        <taxon>Anaeramoeba</taxon>
    </lineage>
</organism>
<evidence type="ECO:0000313" key="1">
    <source>
        <dbReference type="EMBL" id="KAJ5071976.1"/>
    </source>
</evidence>
<sequence length="132" mass="15808">MNEIIFFGRNQYPILFKNEPNEITKPIQFKFENENENKNENKKQIKQISSSYFGTFFLFKNGKAIEYSKQNPEKIQIENIQKVSVGSDNEAILTKEGSNNSRYCFWSSCNLLINFKSKCLWNWFKLFWSTWF</sequence>
<evidence type="ECO:0000313" key="2">
    <source>
        <dbReference type="Proteomes" id="UP001149090"/>
    </source>
</evidence>
<name>A0A9Q0LEV7_ANAIG</name>
<protein>
    <submittedName>
        <fullName evidence="1">Uncharacterized protein</fullName>
    </submittedName>
</protein>
<keyword evidence="2" id="KW-1185">Reference proteome</keyword>
<reference evidence="1" key="1">
    <citation type="submission" date="2022-10" db="EMBL/GenBank/DDBJ databases">
        <title>Novel sulphate-reducing endosymbionts in the free-living metamonad Anaeramoeba.</title>
        <authorList>
            <person name="Jerlstrom-Hultqvist J."/>
            <person name="Cepicka I."/>
            <person name="Gallot-Lavallee L."/>
            <person name="Salas-Leiva D."/>
            <person name="Curtis B.A."/>
            <person name="Zahonova K."/>
            <person name="Pipaliya S."/>
            <person name="Dacks J."/>
            <person name="Roger A.J."/>
        </authorList>
    </citation>
    <scope>NUCLEOTIDE SEQUENCE</scope>
    <source>
        <strain evidence="1">BMAN</strain>
    </source>
</reference>
<dbReference type="Proteomes" id="UP001149090">
    <property type="component" value="Unassembled WGS sequence"/>
</dbReference>
<comment type="caution">
    <text evidence="1">The sequence shown here is derived from an EMBL/GenBank/DDBJ whole genome shotgun (WGS) entry which is preliminary data.</text>
</comment>
<dbReference type="AlphaFoldDB" id="A0A9Q0LEV7"/>
<dbReference type="EMBL" id="JAPDFW010000084">
    <property type="protein sequence ID" value="KAJ5071976.1"/>
    <property type="molecule type" value="Genomic_DNA"/>
</dbReference>
<proteinExistence type="predicted"/>
<gene>
    <name evidence="1" type="ORF">M0811_09876</name>
</gene>
<accession>A0A9Q0LEV7</accession>